<reference evidence="6" key="1">
    <citation type="submission" date="2018-04" db="EMBL/GenBank/DDBJ databases">
        <title>Transcriptome assembly of Sipha flava.</title>
        <authorList>
            <person name="Scully E.D."/>
            <person name="Geib S.M."/>
            <person name="Palmer N.A."/>
            <person name="Koch K."/>
            <person name="Bradshaw J."/>
            <person name="Heng-Moss T."/>
            <person name="Sarath G."/>
        </authorList>
    </citation>
    <scope>NUCLEOTIDE SEQUENCE</scope>
</reference>
<feature type="coiled-coil region" evidence="2">
    <location>
        <begin position="506"/>
        <end position="533"/>
    </location>
</feature>
<gene>
    <name evidence="6" type="primary">DENND4A_1</name>
    <name evidence="8 9" type="synonym">LOC112680188</name>
    <name evidence="6" type="ORF">g.13804</name>
</gene>
<dbReference type="PANTHER" id="PTHR12296">
    <property type="entry name" value="DENN DOMAIN-CONTAINING PROTEIN 4"/>
    <property type="match status" value="1"/>
</dbReference>
<keyword evidence="1" id="KW-0344">Guanine-nucleotide releasing factor</keyword>
<feature type="domain" description="UDENN" evidence="4">
    <location>
        <begin position="186"/>
        <end position="635"/>
    </location>
</feature>
<dbReference type="InterPro" id="IPR043153">
    <property type="entry name" value="DENN_C"/>
</dbReference>
<proteinExistence type="predicted"/>
<dbReference type="Gene3D" id="2.100.10.50">
    <property type="match status" value="1"/>
</dbReference>
<reference evidence="8 9" key="2">
    <citation type="submission" date="2025-04" db="UniProtKB">
        <authorList>
            <consortium name="RefSeq"/>
        </authorList>
    </citation>
    <scope>IDENTIFICATION</scope>
    <source>
        <tissue evidence="8 9">Whole body</tissue>
    </source>
</reference>
<dbReference type="GO" id="GO:0005085">
    <property type="term" value="F:guanyl-nucleotide exchange factor activity"/>
    <property type="evidence" value="ECO:0007669"/>
    <property type="project" value="UniProtKB-KW"/>
</dbReference>
<keyword evidence="2" id="KW-0175">Coiled coil</keyword>
<dbReference type="PANTHER" id="PTHR12296:SF30">
    <property type="entry name" value="DENN DOMAIN-CONTAINING PROTEIN CRAG"/>
    <property type="match status" value="1"/>
</dbReference>
<evidence type="ECO:0000313" key="8">
    <source>
        <dbReference type="RefSeq" id="XP_025406003.1"/>
    </source>
</evidence>
<dbReference type="RefSeq" id="XP_025406011.1">
    <property type="nucleotide sequence ID" value="XM_025550226.1"/>
</dbReference>
<evidence type="ECO:0000313" key="7">
    <source>
        <dbReference type="Proteomes" id="UP000694846"/>
    </source>
</evidence>
<feature type="region of interest" description="Disordered" evidence="3">
    <location>
        <begin position="966"/>
        <end position="1006"/>
    </location>
</feature>
<dbReference type="InterPro" id="IPR011990">
    <property type="entry name" value="TPR-like_helical_dom_sf"/>
</dbReference>
<feature type="domain" description="MABP" evidence="5">
    <location>
        <begin position="37"/>
        <end position="194"/>
    </location>
</feature>
<dbReference type="PROSITE" id="PS51498">
    <property type="entry name" value="MABP"/>
    <property type="match status" value="1"/>
</dbReference>
<sequence>MEERRVVDYFVVVGASDEQSQDDINSTHLKQSLCSDLPPITDLAIVFPSLGEKVPSGYTLIENTQSGLVADLNHGSLRSPEVFLCYQRGRDKPPIVDIGIMYDGKERVLQDAQILKTSVSGQIANINNSTSPRTFITYRRASPTAPCNILAVSHICVVITSRGETPPHAFCLIHKNLNKGMVGSDVYLCYKKSVMKPKSITYKPVITDRYPKSDRSYFHLLPSVALFCLPMGATLEAWPVEACQPDPIFSTFVLTVSDASEKVYGAAITFYEKYNKNLTIEQQKLLGLKDSIELKKGISLHANKSVCVLSHWPFFDTFEKFLLFLFNSSLNDQIPIPIERYITHLVDEVPFPSPERPQILVQLSMDTQLILTQPEDLPIPRSGAGFHQMIMNLHPDNCLLLLLCALTEQKLLIHSLRPDVLTAVAEAVSTLIFPFKWQCPYIPLCPLSLAEVLHAPLPFLIGVDSRFFDLYEPPTDVTCVDLDTNTVTLCEDKKHLTAKLLPKKPTRILKNSLEKLYKKLDDLQRTYKATNNQSFQETNIDRDFLMKRKEHEIELEIQEAFLRFMGSILKGYRWYLKPITKAPTVGATDTISLFDLQGFLKSRDKNNLKFYSLLTKTQIFIRFIEERSFVSNMDAALEFFDECSEKIDLENYDTRLIELDSCGESERTVFIMPPEMTDLPCDSMYSYKDGFILNSDLLKCKESKSHLKVKNYDHLPIPGSPMARRTKHEVKSAQKLARKYSTSPGLWAKFLLGTCYSLWFIHLPSHILQSEDRAASTLRSAYELLNKFQKTGVHLLTDEVCYRVMMQLCGIYNQPMLAVKLLLVMKRCGLHPNAITYGFYNRALLESTWPSDLRTPSQLLWKKLRNVVLSAALFNKAGAQNRKRRNSDEDKTSHTSLESLSTVEKLPSVSNTPRKLSINVESNFGLRSRPTNIVKQMSLSTEDDQSWSSQQFESSAGLLMTTTCSRPNSACSKQNSDSISIESDSDLKRGRSGSLTDEVRSQMSPRRHHYHHTLHNSSNDSSSELLKLLKRSKSFGNDAQILKNLKDLKYQTQFKKTNGISKKLVFDDLKSFESSLENLNEENTPSRFAEPAQRTPVFENDPLGAFQEPLEPTPKPSVTVPRVRSGIELDRSGSPVLFQEWGSMHRSATYSEDVGKVDKHLQRSSTLPTHGATEQDYQQSPIKSALGSAFKIPFSQYTPTKFSLPRKSDFRMGSNIIENAFTNLSSSSFSGKKSNELLMGGLTSLKSAANTVVKKFDEIKEAISTNNTPIKDYVQCQREEENWTGDDHDQQSNNEPSVRRKISSEISNLAVAQHLDSWSSNLIELFTDGNRKSSSTNMNSGCATMDSSQMSLFQEKLYNRSSRTPELVALEIIMTTCSKCHNCACLLFDEEIMSGWVPDDSNLNTKCRLCMKEVVPFLTVDVIDYRSKNSNVIDKNDCHNNQENIDLLTEHKEREVANSGYKADTITVPFLNPLVLRKELESILVAEGDISLTHSKFVDEHPIIYWNLVWVFERIAVPSHISGLCLNANCILGDRDIIDFHTIWSTCDCSNILITTLWDNPKLYDDLGLPMYAFWSDEESKESCLISALVTDRNTIPKNVMSKIISNIRHNNLTDPLKKLAIERNKLRGNDLAHSHSLYRDILFLTITAIGRENIDISAFDQEYFLAFESVSESDSKLLLKCDYPLSIGSQYCRHLFKELELSNYK</sequence>
<dbReference type="EMBL" id="GGMS01006088">
    <property type="protein sequence ID" value="MBY75291.1"/>
    <property type="molecule type" value="Transcribed_RNA"/>
</dbReference>
<feature type="region of interest" description="Disordered" evidence="3">
    <location>
        <begin position="879"/>
        <end position="908"/>
    </location>
</feature>
<evidence type="ECO:0000313" key="9">
    <source>
        <dbReference type="RefSeq" id="XP_025406011.1"/>
    </source>
</evidence>
<dbReference type="Pfam" id="PF02141">
    <property type="entry name" value="DENN"/>
    <property type="match status" value="1"/>
</dbReference>
<dbReference type="InterPro" id="IPR005113">
    <property type="entry name" value="uDENN_dom"/>
</dbReference>
<feature type="compositionally biased region" description="Polar residues" evidence="3">
    <location>
        <begin position="894"/>
        <end position="908"/>
    </location>
</feature>
<evidence type="ECO:0000259" key="5">
    <source>
        <dbReference type="PROSITE" id="PS51498"/>
    </source>
</evidence>
<dbReference type="InterPro" id="IPR051696">
    <property type="entry name" value="DENN_Domain_GEFs"/>
</dbReference>
<keyword evidence="7" id="KW-1185">Reference proteome</keyword>
<dbReference type="Pfam" id="PF03456">
    <property type="entry name" value="uDENN"/>
    <property type="match status" value="1"/>
</dbReference>
<dbReference type="RefSeq" id="XP_025406003.1">
    <property type="nucleotide sequence ID" value="XM_025550218.1"/>
</dbReference>
<dbReference type="Proteomes" id="UP000694846">
    <property type="component" value="Unplaced"/>
</dbReference>
<dbReference type="PROSITE" id="PS50211">
    <property type="entry name" value="DENN"/>
    <property type="match status" value="1"/>
</dbReference>
<dbReference type="InterPro" id="IPR001194">
    <property type="entry name" value="cDENN_dom"/>
</dbReference>
<evidence type="ECO:0000256" key="1">
    <source>
        <dbReference type="ARBA" id="ARBA00022658"/>
    </source>
</evidence>
<dbReference type="InterPro" id="IPR023341">
    <property type="entry name" value="MABP"/>
</dbReference>
<dbReference type="Pfam" id="PF03455">
    <property type="entry name" value="dDENN"/>
    <property type="match status" value="1"/>
</dbReference>
<evidence type="ECO:0000256" key="3">
    <source>
        <dbReference type="SAM" id="MobiDB-lite"/>
    </source>
</evidence>
<feature type="compositionally biased region" description="Polar residues" evidence="3">
    <location>
        <begin position="966"/>
        <end position="975"/>
    </location>
</feature>
<organism evidence="6">
    <name type="scientific">Sipha flava</name>
    <name type="common">yellow sugarcane aphid</name>
    <dbReference type="NCBI Taxonomy" id="143950"/>
    <lineage>
        <taxon>Eukaryota</taxon>
        <taxon>Metazoa</taxon>
        <taxon>Ecdysozoa</taxon>
        <taxon>Arthropoda</taxon>
        <taxon>Hexapoda</taxon>
        <taxon>Insecta</taxon>
        <taxon>Pterygota</taxon>
        <taxon>Neoptera</taxon>
        <taxon>Paraneoptera</taxon>
        <taxon>Hemiptera</taxon>
        <taxon>Sternorrhyncha</taxon>
        <taxon>Aphidomorpha</taxon>
        <taxon>Aphidoidea</taxon>
        <taxon>Aphididae</taxon>
        <taxon>Sipha</taxon>
    </lineage>
</organism>
<name>A0A2S2QCC2_9HEMI</name>
<dbReference type="SMART" id="SM00799">
    <property type="entry name" value="DENN"/>
    <property type="match status" value="1"/>
</dbReference>
<dbReference type="SMART" id="SM00800">
    <property type="entry name" value="uDENN"/>
    <property type="match status" value="1"/>
</dbReference>
<dbReference type="Gene3D" id="1.25.40.10">
    <property type="entry name" value="Tetratricopeptide repeat domain"/>
    <property type="match status" value="1"/>
</dbReference>
<evidence type="ECO:0000313" key="6">
    <source>
        <dbReference type="EMBL" id="MBY75291.1"/>
    </source>
</evidence>
<accession>A0A2S2QCC2</accession>
<dbReference type="GO" id="GO:0031410">
    <property type="term" value="C:cytoplasmic vesicle"/>
    <property type="evidence" value="ECO:0007669"/>
    <property type="project" value="TreeGrafter"/>
</dbReference>
<dbReference type="InterPro" id="IPR037516">
    <property type="entry name" value="Tripartite_DENN"/>
</dbReference>
<dbReference type="SMART" id="SM00801">
    <property type="entry name" value="dDENN"/>
    <property type="match status" value="1"/>
</dbReference>
<dbReference type="GO" id="GO:0032483">
    <property type="term" value="P:regulation of Rab protein signal transduction"/>
    <property type="evidence" value="ECO:0007669"/>
    <property type="project" value="TreeGrafter"/>
</dbReference>
<protein>
    <submittedName>
        <fullName evidence="6">C-myc promoter-binding protein</fullName>
    </submittedName>
    <submittedName>
        <fullName evidence="8 9">DENN domain-containing protein 4C isoform X1</fullName>
    </submittedName>
</protein>
<dbReference type="InterPro" id="IPR005112">
    <property type="entry name" value="dDENN_dom"/>
</dbReference>
<evidence type="ECO:0000256" key="2">
    <source>
        <dbReference type="SAM" id="Coils"/>
    </source>
</evidence>
<evidence type="ECO:0000259" key="4">
    <source>
        <dbReference type="PROSITE" id="PS50211"/>
    </source>
</evidence>
<dbReference type="OrthoDB" id="75250at2759"/>
<dbReference type="Gene3D" id="3.40.50.11500">
    <property type="match status" value="1"/>
</dbReference>